<dbReference type="Proteomes" id="UP000682733">
    <property type="component" value="Unassembled WGS sequence"/>
</dbReference>
<feature type="non-terminal residue" evidence="1">
    <location>
        <position position="1"/>
    </location>
</feature>
<evidence type="ECO:0000313" key="1">
    <source>
        <dbReference type="EMBL" id="CAF1587714.1"/>
    </source>
</evidence>
<dbReference type="EMBL" id="CAJNOK010047420">
    <property type="protein sequence ID" value="CAF1587714.1"/>
    <property type="molecule type" value="Genomic_DNA"/>
</dbReference>
<comment type="caution">
    <text evidence="1">The sequence shown here is derived from an EMBL/GenBank/DDBJ whole genome shotgun (WGS) entry which is preliminary data.</text>
</comment>
<name>A0A8S2FZD7_9BILA</name>
<dbReference type="PANTHER" id="PTHR42678:SF34">
    <property type="entry name" value="OS04G0183300 PROTEIN"/>
    <property type="match status" value="1"/>
</dbReference>
<accession>A0A8S2FZD7</accession>
<dbReference type="EMBL" id="CAJOBA010070728">
    <property type="protein sequence ID" value="CAF4390153.1"/>
    <property type="molecule type" value="Genomic_DNA"/>
</dbReference>
<gene>
    <name evidence="1" type="ORF">OVA965_LOCUS41362</name>
    <name evidence="2" type="ORF">TMI583_LOCUS42992</name>
</gene>
<dbReference type="PANTHER" id="PTHR42678">
    <property type="entry name" value="AMIDASE"/>
    <property type="match status" value="1"/>
</dbReference>
<protein>
    <submittedName>
        <fullName evidence="1">Uncharacterized protein</fullName>
    </submittedName>
</protein>
<dbReference type="AlphaFoldDB" id="A0A8S2FZD7"/>
<dbReference type="Gene3D" id="3.90.1300.10">
    <property type="entry name" value="Amidase signature (AS) domain"/>
    <property type="match status" value="1"/>
</dbReference>
<dbReference type="InterPro" id="IPR036928">
    <property type="entry name" value="AS_sf"/>
</dbReference>
<organism evidence="1 3">
    <name type="scientific">Didymodactylos carnosus</name>
    <dbReference type="NCBI Taxonomy" id="1234261"/>
    <lineage>
        <taxon>Eukaryota</taxon>
        <taxon>Metazoa</taxon>
        <taxon>Spiralia</taxon>
        <taxon>Gnathifera</taxon>
        <taxon>Rotifera</taxon>
        <taxon>Eurotatoria</taxon>
        <taxon>Bdelloidea</taxon>
        <taxon>Philodinida</taxon>
        <taxon>Philodinidae</taxon>
        <taxon>Didymodactylos</taxon>
    </lineage>
</organism>
<dbReference type="Proteomes" id="UP000677228">
    <property type="component" value="Unassembled WGS sequence"/>
</dbReference>
<sequence>RGINGFRGLSLGVVRNLNYTAIPQDQLRTFNKAINLIAKLGAKIKDPINFETADYFVSGTTELLILEIDFKRGTELYLKTLQNTNMKTLKDLIEFNNQNSDKEFSQ</sequence>
<proteinExistence type="predicted"/>
<reference evidence="1" key="1">
    <citation type="submission" date="2021-02" db="EMBL/GenBank/DDBJ databases">
        <authorList>
            <person name="Nowell W R."/>
        </authorList>
    </citation>
    <scope>NUCLEOTIDE SEQUENCE</scope>
</reference>
<evidence type="ECO:0000313" key="2">
    <source>
        <dbReference type="EMBL" id="CAF4390153.1"/>
    </source>
</evidence>
<evidence type="ECO:0000313" key="3">
    <source>
        <dbReference type="Proteomes" id="UP000677228"/>
    </source>
</evidence>